<dbReference type="EMBL" id="BSPB01000059">
    <property type="protein sequence ID" value="GLS16476.1"/>
    <property type="molecule type" value="Genomic_DNA"/>
</dbReference>
<dbReference type="InterPro" id="IPR005656">
    <property type="entry name" value="MmgE_PrpD"/>
</dbReference>
<dbReference type="Gene3D" id="1.10.4100.10">
    <property type="entry name" value="2-methylcitrate dehydratase PrpD"/>
    <property type="match status" value="1"/>
</dbReference>
<protein>
    <submittedName>
        <fullName evidence="5">2-methylcitrate dehydratase</fullName>
    </submittedName>
</protein>
<organism evidence="5 6">
    <name type="scientific">Hydrogenophaga electricum</name>
    <dbReference type="NCBI Taxonomy" id="1230953"/>
    <lineage>
        <taxon>Bacteria</taxon>
        <taxon>Pseudomonadati</taxon>
        <taxon>Pseudomonadota</taxon>
        <taxon>Betaproteobacteria</taxon>
        <taxon>Burkholderiales</taxon>
        <taxon>Comamonadaceae</taxon>
        <taxon>Hydrogenophaga</taxon>
    </lineage>
</organism>
<dbReference type="InterPro" id="IPR045337">
    <property type="entry name" value="MmgE_PrpD_C"/>
</dbReference>
<dbReference type="Pfam" id="PF19305">
    <property type="entry name" value="MmgE_PrpD_C"/>
    <property type="match status" value="1"/>
</dbReference>
<dbReference type="Gene3D" id="3.30.1330.120">
    <property type="entry name" value="2-methylcitrate dehydratase PrpD"/>
    <property type="match status" value="1"/>
</dbReference>
<dbReference type="InterPro" id="IPR045336">
    <property type="entry name" value="MmgE_PrpD_N"/>
</dbReference>
<dbReference type="InterPro" id="IPR036148">
    <property type="entry name" value="MmgE/PrpD_sf"/>
</dbReference>
<feature type="region of interest" description="Disordered" evidence="2">
    <location>
        <begin position="385"/>
        <end position="405"/>
    </location>
</feature>
<dbReference type="InterPro" id="IPR042183">
    <property type="entry name" value="MmgE/PrpD_sf_1"/>
</dbReference>
<evidence type="ECO:0000313" key="5">
    <source>
        <dbReference type="EMBL" id="GLS16476.1"/>
    </source>
</evidence>
<evidence type="ECO:0000256" key="1">
    <source>
        <dbReference type="ARBA" id="ARBA00006174"/>
    </source>
</evidence>
<proteinExistence type="inferred from homology"/>
<dbReference type="Proteomes" id="UP001156903">
    <property type="component" value="Unassembled WGS sequence"/>
</dbReference>
<accession>A0ABQ6CDS5</accession>
<dbReference type="InterPro" id="IPR042188">
    <property type="entry name" value="MmgE/PrpD_sf_2"/>
</dbReference>
<reference evidence="6" key="1">
    <citation type="journal article" date="2019" name="Int. J. Syst. Evol. Microbiol.">
        <title>The Global Catalogue of Microorganisms (GCM) 10K type strain sequencing project: providing services to taxonomists for standard genome sequencing and annotation.</title>
        <authorList>
            <consortium name="The Broad Institute Genomics Platform"/>
            <consortium name="The Broad Institute Genome Sequencing Center for Infectious Disease"/>
            <person name="Wu L."/>
            <person name="Ma J."/>
        </authorList>
    </citation>
    <scope>NUCLEOTIDE SEQUENCE [LARGE SCALE GENOMIC DNA]</scope>
    <source>
        <strain evidence="6">NBRC 109341</strain>
    </source>
</reference>
<evidence type="ECO:0000259" key="3">
    <source>
        <dbReference type="Pfam" id="PF03972"/>
    </source>
</evidence>
<gene>
    <name evidence="5" type="primary">prpD</name>
    <name evidence="5" type="ORF">GCM10007935_39170</name>
</gene>
<name>A0ABQ6CDS5_9BURK</name>
<dbReference type="RefSeq" id="WP_234266924.1">
    <property type="nucleotide sequence ID" value="NZ_BSPB01000059.1"/>
</dbReference>
<comment type="caution">
    <text evidence="5">The sequence shown here is derived from an EMBL/GenBank/DDBJ whole genome shotgun (WGS) entry which is preliminary data.</text>
</comment>
<keyword evidence="6" id="KW-1185">Reference proteome</keyword>
<dbReference type="PANTHER" id="PTHR16943">
    <property type="entry name" value="2-METHYLCITRATE DEHYDRATASE-RELATED"/>
    <property type="match status" value="1"/>
</dbReference>
<dbReference type="Pfam" id="PF03972">
    <property type="entry name" value="MmgE_PrpD_N"/>
    <property type="match status" value="1"/>
</dbReference>
<evidence type="ECO:0000313" key="6">
    <source>
        <dbReference type="Proteomes" id="UP001156903"/>
    </source>
</evidence>
<dbReference type="SUPFAM" id="SSF103378">
    <property type="entry name" value="2-methylcitrate dehydratase PrpD"/>
    <property type="match status" value="1"/>
</dbReference>
<evidence type="ECO:0000256" key="2">
    <source>
        <dbReference type="SAM" id="MobiDB-lite"/>
    </source>
</evidence>
<feature type="domain" description="MmgE/PrpD N-terminal" evidence="3">
    <location>
        <begin position="6"/>
        <end position="245"/>
    </location>
</feature>
<evidence type="ECO:0000259" key="4">
    <source>
        <dbReference type="Pfam" id="PF19305"/>
    </source>
</evidence>
<sequence>MTAAQTFAAYAASLCHAPLPAEVVHHAKRAIVDWYAALLPGAVEAPPTLLEKALQEDLDRGGARLALGRAATVRAAALINGTAAHTVEVDDIYREAIFHPGAPTIAAALALAQARGATGLQLIRGVVAGYEVSTRIGAAMGRDHYRHWHNTGTVGTFGAASAAATLLGLDATRHAHALCTGATFAAGLQQAFRMDSMSKPLHAGHAAEAGVLAALAAEQGVTGSLDVLDGEAGLGRAMSGDVDWAQAVATLGRDFHITRMTFKNHACCGHTFAPIDGALELRARMGDVRWQTLQRVEVATYGPALAVAGNFHPRTAAEARFSIPFVVATALIHGSVRLSAFSDERLSDPDVRALMARIHLSVDPEIDGRFPGQRAARLRFTTEDGRTGSYLQPTRKGDPEQPLTDDELSGKFLELAVPVVGSERAERLLSHLWTLEARAQLLDL</sequence>
<comment type="similarity">
    <text evidence="1">Belongs to the PrpD family.</text>
</comment>
<feature type="domain" description="MmgE/PrpD C-terminal" evidence="4">
    <location>
        <begin position="265"/>
        <end position="429"/>
    </location>
</feature>
<dbReference type="PANTHER" id="PTHR16943:SF8">
    <property type="entry name" value="2-METHYLCITRATE DEHYDRATASE"/>
    <property type="match status" value="1"/>
</dbReference>